<proteinExistence type="predicted"/>
<feature type="non-terminal residue" evidence="2">
    <location>
        <position position="1"/>
    </location>
</feature>
<gene>
    <name evidence="2" type="ORF">MNOR_LOCUS32629</name>
</gene>
<comment type="caution">
    <text evidence="2">The sequence shown here is derived from an EMBL/GenBank/DDBJ whole genome shotgun (WGS) entry which is preliminary data.</text>
</comment>
<dbReference type="AlphaFoldDB" id="A0AAV2S837"/>
<keyword evidence="3" id="KW-1185">Reference proteome</keyword>
<organism evidence="2 3">
    <name type="scientific">Meganyctiphanes norvegica</name>
    <name type="common">Northern krill</name>
    <name type="synonym">Thysanopoda norvegica</name>
    <dbReference type="NCBI Taxonomy" id="48144"/>
    <lineage>
        <taxon>Eukaryota</taxon>
        <taxon>Metazoa</taxon>
        <taxon>Ecdysozoa</taxon>
        <taxon>Arthropoda</taxon>
        <taxon>Crustacea</taxon>
        <taxon>Multicrustacea</taxon>
        <taxon>Malacostraca</taxon>
        <taxon>Eumalacostraca</taxon>
        <taxon>Eucarida</taxon>
        <taxon>Euphausiacea</taxon>
        <taxon>Euphausiidae</taxon>
        <taxon>Meganyctiphanes</taxon>
    </lineage>
</organism>
<reference evidence="2 3" key="1">
    <citation type="submission" date="2024-05" db="EMBL/GenBank/DDBJ databases">
        <authorList>
            <person name="Wallberg A."/>
        </authorList>
    </citation>
    <scope>NUCLEOTIDE SEQUENCE [LARGE SCALE GENOMIC DNA]</scope>
</reference>
<evidence type="ECO:0000313" key="2">
    <source>
        <dbReference type="EMBL" id="CAL4161381.1"/>
    </source>
</evidence>
<evidence type="ECO:0000313" key="3">
    <source>
        <dbReference type="Proteomes" id="UP001497623"/>
    </source>
</evidence>
<dbReference type="Proteomes" id="UP001497623">
    <property type="component" value="Unassembled WGS sequence"/>
</dbReference>
<evidence type="ECO:0000256" key="1">
    <source>
        <dbReference type="SAM" id="MobiDB-lite"/>
    </source>
</evidence>
<dbReference type="EMBL" id="CAXKWB010044796">
    <property type="protein sequence ID" value="CAL4161381.1"/>
    <property type="molecule type" value="Genomic_DNA"/>
</dbReference>
<protein>
    <submittedName>
        <fullName evidence="2">Uncharacterized protein</fullName>
    </submittedName>
</protein>
<accession>A0AAV2S837</accession>
<feature type="region of interest" description="Disordered" evidence="1">
    <location>
        <begin position="117"/>
        <end position="137"/>
    </location>
</feature>
<sequence length="172" mass="20455">NKSKICHFLTMRKCRYGAKGENHIGKCEKYHPNQCRAYNLNGLTDNGCKKGLKCSEWHATYMCRSSANSKTCTRPECPFKHHKNCTVSSSEHFLSNANHIPRQYLSPNIPIFNHRQPRQQQNRHYNGHFPNHRQQPYQQTFKQPPQIPQDQHIYMIRTILREENNYQYHTLM</sequence>
<name>A0AAV2S837_MEGNR</name>